<dbReference type="InParanoid" id="A0A251SCQ5"/>
<accession>A0A251SCQ5</accession>
<dbReference type="PANTHER" id="PTHR10826">
    <property type="entry name" value="COMPLEMENT COMPONENT 1"/>
    <property type="match status" value="1"/>
</dbReference>
<name>A0A251SCQ5_HELAN</name>
<reference evidence="3" key="2">
    <citation type="submission" date="2017-02" db="EMBL/GenBank/DDBJ databases">
        <title>Sunflower complete genome.</title>
        <authorList>
            <person name="Langlade N."/>
            <person name="Munos S."/>
        </authorList>
    </citation>
    <scope>NUCLEOTIDE SEQUENCE [LARGE SCALE GENOMIC DNA]</scope>
    <source>
        <tissue evidence="3">Leaves</tissue>
    </source>
</reference>
<feature type="compositionally biased region" description="Acidic residues" evidence="1">
    <location>
        <begin position="136"/>
        <end position="147"/>
    </location>
</feature>
<dbReference type="AlphaFoldDB" id="A0A251SCQ5"/>
<dbReference type="Gene3D" id="3.10.280.10">
    <property type="entry name" value="Mitochondrial glycoprotein"/>
    <property type="match status" value="1"/>
</dbReference>
<gene>
    <name evidence="3" type="ORF">HannXRQ_Chr15g0496451</name>
    <name evidence="2" type="ORF">HanXRQr2_Chr15g0721151</name>
</gene>
<proteinExistence type="predicted"/>
<evidence type="ECO:0000256" key="1">
    <source>
        <dbReference type="SAM" id="MobiDB-lite"/>
    </source>
</evidence>
<dbReference type="EMBL" id="CM007904">
    <property type="protein sequence ID" value="OTF96646.1"/>
    <property type="molecule type" value="Genomic_DNA"/>
</dbReference>
<evidence type="ECO:0000313" key="4">
    <source>
        <dbReference type="Proteomes" id="UP000215914"/>
    </source>
</evidence>
<dbReference type="PANTHER" id="PTHR10826:SF41">
    <property type="entry name" value="MITOCHONDRIAL GLYCOPROTEIN FAMILY PROTEIN"/>
    <property type="match status" value="1"/>
</dbReference>
<evidence type="ECO:0000313" key="2">
    <source>
        <dbReference type="EMBL" id="KAF5766921.1"/>
    </source>
</evidence>
<feature type="region of interest" description="Disordered" evidence="1">
    <location>
        <begin position="126"/>
        <end position="157"/>
    </location>
</feature>
<dbReference type="OMA" id="RWLNNVK"/>
<organism evidence="3 4">
    <name type="scientific">Helianthus annuus</name>
    <name type="common">Common sunflower</name>
    <dbReference type="NCBI Taxonomy" id="4232"/>
    <lineage>
        <taxon>Eukaryota</taxon>
        <taxon>Viridiplantae</taxon>
        <taxon>Streptophyta</taxon>
        <taxon>Embryophyta</taxon>
        <taxon>Tracheophyta</taxon>
        <taxon>Spermatophyta</taxon>
        <taxon>Magnoliopsida</taxon>
        <taxon>eudicotyledons</taxon>
        <taxon>Gunneridae</taxon>
        <taxon>Pentapetalae</taxon>
        <taxon>asterids</taxon>
        <taxon>campanulids</taxon>
        <taxon>Asterales</taxon>
        <taxon>Asteraceae</taxon>
        <taxon>Asteroideae</taxon>
        <taxon>Heliantheae alliance</taxon>
        <taxon>Heliantheae</taxon>
        <taxon>Helianthus</taxon>
    </lineage>
</organism>
<dbReference type="Pfam" id="PF02330">
    <property type="entry name" value="MAM33"/>
    <property type="match status" value="1"/>
</dbReference>
<dbReference type="STRING" id="4232.A0A251SCQ5"/>
<feature type="region of interest" description="Disordered" evidence="1">
    <location>
        <begin position="87"/>
        <end position="110"/>
    </location>
</feature>
<dbReference type="InterPro" id="IPR036561">
    <property type="entry name" value="MAM33_sf"/>
</dbReference>
<dbReference type="OrthoDB" id="278212at2759"/>
<dbReference type="GO" id="GO:0005759">
    <property type="term" value="C:mitochondrial matrix"/>
    <property type="evidence" value="ECO:0007669"/>
    <property type="project" value="InterPro"/>
</dbReference>
<reference evidence="2 4" key="1">
    <citation type="journal article" date="2017" name="Nature">
        <title>The sunflower genome provides insights into oil metabolism, flowering and Asterid evolution.</title>
        <authorList>
            <person name="Badouin H."/>
            <person name="Gouzy J."/>
            <person name="Grassa C.J."/>
            <person name="Murat F."/>
            <person name="Staton S.E."/>
            <person name="Cottret L."/>
            <person name="Lelandais-Briere C."/>
            <person name="Owens G.L."/>
            <person name="Carrere S."/>
            <person name="Mayjonade B."/>
            <person name="Legrand L."/>
            <person name="Gill N."/>
            <person name="Kane N.C."/>
            <person name="Bowers J.E."/>
            <person name="Hubner S."/>
            <person name="Bellec A."/>
            <person name="Berard A."/>
            <person name="Berges H."/>
            <person name="Blanchet N."/>
            <person name="Boniface M.C."/>
            <person name="Brunel D."/>
            <person name="Catrice O."/>
            <person name="Chaidir N."/>
            <person name="Claudel C."/>
            <person name="Donnadieu C."/>
            <person name="Faraut T."/>
            <person name="Fievet G."/>
            <person name="Helmstetter N."/>
            <person name="King M."/>
            <person name="Knapp S.J."/>
            <person name="Lai Z."/>
            <person name="Le Paslier M.C."/>
            <person name="Lippi Y."/>
            <person name="Lorenzon L."/>
            <person name="Mandel J.R."/>
            <person name="Marage G."/>
            <person name="Marchand G."/>
            <person name="Marquand E."/>
            <person name="Bret-Mestries E."/>
            <person name="Morien E."/>
            <person name="Nambeesan S."/>
            <person name="Nguyen T."/>
            <person name="Pegot-Espagnet P."/>
            <person name="Pouilly N."/>
            <person name="Raftis F."/>
            <person name="Sallet E."/>
            <person name="Schiex T."/>
            <person name="Thomas J."/>
            <person name="Vandecasteele C."/>
            <person name="Vares D."/>
            <person name="Vear F."/>
            <person name="Vautrin S."/>
            <person name="Crespi M."/>
            <person name="Mangin B."/>
            <person name="Burke J.M."/>
            <person name="Salse J."/>
            <person name="Munos S."/>
            <person name="Vincourt P."/>
            <person name="Rieseberg L.H."/>
            <person name="Langlade N.B."/>
        </authorList>
    </citation>
    <scope>NUCLEOTIDE SEQUENCE [LARGE SCALE GENOMIC DNA]</scope>
    <source>
        <strain evidence="4">cv. SF193</strain>
        <tissue evidence="2">Leaves</tissue>
    </source>
</reference>
<dbReference type="Proteomes" id="UP000215914">
    <property type="component" value="Chromosome 15"/>
</dbReference>
<dbReference type="FunCoup" id="A0A251SCQ5">
    <property type="interactions" value="1561"/>
</dbReference>
<reference evidence="2" key="3">
    <citation type="submission" date="2020-06" db="EMBL/GenBank/DDBJ databases">
        <title>Helianthus annuus Genome sequencing and assembly Release 2.</title>
        <authorList>
            <person name="Gouzy J."/>
            <person name="Langlade N."/>
            <person name="Munos S."/>
        </authorList>
    </citation>
    <scope>NUCLEOTIDE SEQUENCE</scope>
    <source>
        <tissue evidence="2">Leaves</tissue>
    </source>
</reference>
<dbReference type="EMBL" id="MNCJ02000330">
    <property type="protein sequence ID" value="KAF5766921.1"/>
    <property type="molecule type" value="Genomic_DNA"/>
</dbReference>
<evidence type="ECO:0000313" key="3">
    <source>
        <dbReference type="EMBL" id="OTF96646.1"/>
    </source>
</evidence>
<dbReference type="SUPFAM" id="SSF54529">
    <property type="entry name" value="Mitochondrial glycoprotein MAM33-like"/>
    <property type="match status" value="1"/>
</dbReference>
<sequence length="255" mass="28233">MALSTIIRRSAPTVAARLLIGQRALISHQCGSALLVSVNRSKKITTEDSFLGPSVSRYSYSASTALARSSSDDSLLRVIESEINCSEESFEPGEGAPEGFPFQVNDNPGQQTVSLTREYKGEKIHIDVEPSALITGDDDSSDSDDDKDSQSSLPMVVKVSKTGAPSLEFGITAYTKEIVIDSLTVNDPDITEDQTPYEGPRFDELDENMQKGFHKFLETRGIKADATKFLHEYMVNKEHREYTIWLKNLKKFVEA</sequence>
<keyword evidence="4" id="KW-1185">Reference proteome</keyword>
<dbReference type="InterPro" id="IPR003428">
    <property type="entry name" value="MAM33"/>
</dbReference>
<dbReference type="Gramene" id="mRNA:HanXRQr2_Chr15g0721151">
    <property type="protein sequence ID" value="mRNA:HanXRQr2_Chr15g0721151"/>
    <property type="gene ID" value="HanXRQr2_Chr15g0721151"/>
</dbReference>
<protein>
    <submittedName>
        <fullName evidence="2">Mitochondrial glycoprotein</fullName>
    </submittedName>
    <submittedName>
        <fullName evidence="3">Putative glycoprotein family protein</fullName>
    </submittedName>
</protein>